<feature type="transmembrane region" description="Helical" evidence="8">
    <location>
        <begin position="58"/>
        <end position="80"/>
    </location>
</feature>
<dbReference type="Pfam" id="PF00083">
    <property type="entry name" value="Sugar_tr"/>
    <property type="match status" value="1"/>
</dbReference>
<feature type="transmembrane region" description="Helical" evidence="8">
    <location>
        <begin position="322"/>
        <end position="339"/>
    </location>
</feature>
<dbReference type="GeneID" id="112043244"/>
<reference evidence="10" key="1">
    <citation type="submission" date="2025-05" db="UniProtKB">
        <authorList>
            <consortium name="RefSeq"/>
        </authorList>
    </citation>
    <scope>NUCLEOTIDE SEQUENCE [LARGE SCALE GENOMIC DNA]</scope>
</reference>
<accession>A0A6J1MGN1</accession>
<feature type="transmembrane region" description="Helical" evidence="8">
    <location>
        <begin position="173"/>
        <end position="190"/>
    </location>
</feature>
<organism evidence="10 11">
    <name type="scientific">Bicyclus anynana</name>
    <name type="common">Squinting bush brown butterfly</name>
    <dbReference type="NCBI Taxonomy" id="110368"/>
    <lineage>
        <taxon>Eukaryota</taxon>
        <taxon>Metazoa</taxon>
        <taxon>Ecdysozoa</taxon>
        <taxon>Arthropoda</taxon>
        <taxon>Hexapoda</taxon>
        <taxon>Insecta</taxon>
        <taxon>Pterygota</taxon>
        <taxon>Neoptera</taxon>
        <taxon>Endopterygota</taxon>
        <taxon>Lepidoptera</taxon>
        <taxon>Glossata</taxon>
        <taxon>Ditrysia</taxon>
        <taxon>Papilionoidea</taxon>
        <taxon>Nymphalidae</taxon>
        <taxon>Satyrinae</taxon>
        <taxon>Satyrini</taxon>
        <taxon>Mycalesina</taxon>
        <taxon>Bicyclus</taxon>
    </lineage>
</organism>
<keyword evidence="6 8" id="KW-1133">Transmembrane helix</keyword>
<feature type="transmembrane region" description="Helical" evidence="8">
    <location>
        <begin position="346"/>
        <end position="366"/>
    </location>
</feature>
<keyword evidence="2" id="KW-0813">Transport</keyword>
<evidence type="ECO:0000259" key="9">
    <source>
        <dbReference type="PROSITE" id="PS50850"/>
    </source>
</evidence>
<gene>
    <name evidence="11" type="primary">LOC112043244</name>
</gene>
<dbReference type="RefSeq" id="XP_023934335.1">
    <property type="nucleotide sequence ID" value="XM_024078567.2"/>
</dbReference>
<evidence type="ECO:0000256" key="1">
    <source>
        <dbReference type="ARBA" id="ARBA00004651"/>
    </source>
</evidence>
<evidence type="ECO:0000256" key="4">
    <source>
        <dbReference type="ARBA" id="ARBA00022597"/>
    </source>
</evidence>
<name>A0A6J1MGN1_BICAN</name>
<evidence type="ECO:0000256" key="3">
    <source>
        <dbReference type="ARBA" id="ARBA00022475"/>
    </source>
</evidence>
<evidence type="ECO:0000256" key="8">
    <source>
        <dbReference type="SAM" id="Phobius"/>
    </source>
</evidence>
<reference evidence="11" key="2">
    <citation type="submission" date="2025-08" db="UniProtKB">
        <authorList>
            <consortium name="RefSeq"/>
        </authorList>
    </citation>
    <scope>IDENTIFICATION</scope>
</reference>
<feature type="transmembrane region" description="Helical" evidence="8">
    <location>
        <begin position="410"/>
        <end position="430"/>
    </location>
</feature>
<dbReference type="PANTHER" id="PTHR48021:SF33">
    <property type="entry name" value="AT22075P-RELATED"/>
    <property type="match status" value="1"/>
</dbReference>
<keyword evidence="5 8" id="KW-0812">Transmembrane</keyword>
<dbReference type="AlphaFoldDB" id="A0A6J1MGN1"/>
<dbReference type="FunFam" id="1.20.1250.20:FF:000218">
    <property type="entry name" value="facilitated trehalose transporter Tret1"/>
    <property type="match status" value="1"/>
</dbReference>
<dbReference type="GO" id="GO:0005886">
    <property type="term" value="C:plasma membrane"/>
    <property type="evidence" value="ECO:0007669"/>
    <property type="project" value="UniProtKB-SubCell"/>
</dbReference>
<protein>
    <submittedName>
        <fullName evidence="11">Facilitated trehalose transporter Tret1-like</fullName>
    </submittedName>
</protein>
<evidence type="ECO:0000256" key="5">
    <source>
        <dbReference type="ARBA" id="ARBA00022692"/>
    </source>
</evidence>
<dbReference type="InterPro" id="IPR036259">
    <property type="entry name" value="MFS_trans_sf"/>
</dbReference>
<dbReference type="GO" id="GO:0022857">
    <property type="term" value="F:transmembrane transporter activity"/>
    <property type="evidence" value="ECO:0007669"/>
    <property type="project" value="InterPro"/>
</dbReference>
<dbReference type="SUPFAM" id="SSF103473">
    <property type="entry name" value="MFS general substrate transporter"/>
    <property type="match status" value="1"/>
</dbReference>
<feature type="transmembrane region" description="Helical" evidence="8">
    <location>
        <begin position="12"/>
        <end position="34"/>
    </location>
</feature>
<dbReference type="Proteomes" id="UP001652582">
    <property type="component" value="Chromosome 2"/>
</dbReference>
<feature type="transmembrane region" description="Helical" evidence="8">
    <location>
        <begin position="378"/>
        <end position="398"/>
    </location>
</feature>
<evidence type="ECO:0000256" key="6">
    <source>
        <dbReference type="ARBA" id="ARBA00022989"/>
    </source>
</evidence>
<dbReference type="KEGG" id="bany:112043244"/>
<dbReference type="PANTHER" id="PTHR48021">
    <property type="match status" value="1"/>
</dbReference>
<proteinExistence type="predicted"/>
<dbReference type="InterPro" id="IPR005828">
    <property type="entry name" value="MFS_sugar_transport-like"/>
</dbReference>
<feature type="domain" description="Major facilitator superfamily (MFS) profile" evidence="9">
    <location>
        <begin position="10"/>
        <end position="465"/>
    </location>
</feature>
<sequence>MNTEKVKPSAFLVQASSAFIIAYLTALTGFTYAWPSFTMEMFKSNSTVLSAPMSVTEASLLGSLINIGGLIATPFCGFAVDKFGRKYAAILFGVPFVIAWGLIYVTKSVNIILLSMWLGGFGAGGQGVSSVYISEISQDSIRGALTSACVSVFLLGLLFSYIIGGYLSYNQVLLVHFSLSVLYILMLMLIKESPVYLLKRGKIKEAAESIAFYRRVDVNSIEVQKEIEKIKLQLDPMIDKILQGGDDVLAMTETGQNLVAQPSKTDSPWQFLKRSESSKRALVSVLIVMSVVILMGSIVMQIYAESLFREAVPTMHPNTCSILLAVDYLLASLLCACMVDKLGRKNLMTVTAIISGIFTILLGSQLQKRWAPHWFTAFVIYGYSFVYNLGVAVVPLILTAEVFLPEVRGLCNSLSMACMWITNFIVIFIYNPLVMTFGAGATFYIFSVVCFIGAAYSHICLPETKGLPADKIQLLYLKKKYFI</sequence>
<comment type="subcellular location">
    <subcellularLocation>
        <location evidence="1">Cell membrane</location>
        <topology evidence="1">Multi-pass membrane protein</topology>
    </subcellularLocation>
</comment>
<keyword evidence="10" id="KW-1185">Reference proteome</keyword>
<feature type="transmembrane region" description="Helical" evidence="8">
    <location>
        <begin position="145"/>
        <end position="167"/>
    </location>
</feature>
<evidence type="ECO:0000256" key="2">
    <source>
        <dbReference type="ARBA" id="ARBA00022448"/>
    </source>
</evidence>
<feature type="transmembrane region" description="Helical" evidence="8">
    <location>
        <begin position="87"/>
        <end position="105"/>
    </location>
</feature>
<feature type="transmembrane region" description="Helical" evidence="8">
    <location>
        <begin position="436"/>
        <end position="456"/>
    </location>
</feature>
<dbReference type="InterPro" id="IPR050549">
    <property type="entry name" value="MFS_Trehalose_Transporter"/>
</dbReference>
<keyword evidence="4" id="KW-0762">Sugar transport</keyword>
<evidence type="ECO:0000256" key="7">
    <source>
        <dbReference type="ARBA" id="ARBA00023136"/>
    </source>
</evidence>
<dbReference type="PROSITE" id="PS50850">
    <property type="entry name" value="MFS"/>
    <property type="match status" value="1"/>
</dbReference>
<feature type="transmembrane region" description="Helical" evidence="8">
    <location>
        <begin position="281"/>
        <end position="302"/>
    </location>
</feature>
<dbReference type="Gene3D" id="1.20.1250.20">
    <property type="entry name" value="MFS general substrate transporter like domains"/>
    <property type="match status" value="1"/>
</dbReference>
<dbReference type="InterPro" id="IPR020846">
    <property type="entry name" value="MFS_dom"/>
</dbReference>
<dbReference type="OrthoDB" id="8120565at2759"/>
<keyword evidence="3" id="KW-1003">Cell membrane</keyword>
<evidence type="ECO:0000313" key="11">
    <source>
        <dbReference type="RefSeq" id="XP_023934335.1"/>
    </source>
</evidence>
<feature type="transmembrane region" description="Helical" evidence="8">
    <location>
        <begin position="111"/>
        <end position="133"/>
    </location>
</feature>
<evidence type="ECO:0000313" key="10">
    <source>
        <dbReference type="Proteomes" id="UP001652582"/>
    </source>
</evidence>
<keyword evidence="7 8" id="KW-0472">Membrane</keyword>